<dbReference type="Proteomes" id="UP001181347">
    <property type="component" value="Unassembled WGS sequence"/>
</dbReference>
<dbReference type="GO" id="GO:0005990">
    <property type="term" value="P:lactose catabolic process"/>
    <property type="evidence" value="ECO:0007669"/>
    <property type="project" value="TreeGrafter"/>
</dbReference>
<dbReference type="Pfam" id="PF16353">
    <property type="entry name" value="LacZ_4"/>
    <property type="match status" value="1"/>
</dbReference>
<dbReference type="EC" id="3.2.1.23" evidence="4"/>
<dbReference type="PANTHER" id="PTHR46323:SF2">
    <property type="entry name" value="BETA-GALACTOSIDASE"/>
    <property type="match status" value="1"/>
</dbReference>
<dbReference type="InterPro" id="IPR036156">
    <property type="entry name" value="Beta-gal/glucu_dom_sf"/>
</dbReference>
<evidence type="ECO:0000313" key="9">
    <source>
        <dbReference type="EMBL" id="MDU0260526.1"/>
    </source>
</evidence>
<evidence type="ECO:0000256" key="7">
    <source>
        <dbReference type="ARBA" id="ARBA00023295"/>
    </source>
</evidence>
<dbReference type="RefSeq" id="WP_315976119.1">
    <property type="nucleotide sequence ID" value="NZ_BAAFKU010000030.1"/>
</dbReference>
<reference evidence="9" key="1">
    <citation type="submission" date="2023-10" db="EMBL/GenBank/DDBJ databases">
        <title>Genome Sequence of the Bacteria from From Gut Wall in Crohn's Disease.</title>
        <authorList>
            <person name="Rodriguez-Palacios A."/>
        </authorList>
    </citation>
    <scope>NUCLEOTIDE SEQUENCE</scope>
    <source>
        <strain evidence="9">CavFT-hAR58</strain>
    </source>
</reference>
<dbReference type="GO" id="GO:0030246">
    <property type="term" value="F:carbohydrate binding"/>
    <property type="evidence" value="ECO:0007669"/>
    <property type="project" value="InterPro"/>
</dbReference>
<dbReference type="InterPro" id="IPR013783">
    <property type="entry name" value="Ig-like_fold"/>
</dbReference>
<evidence type="ECO:0000256" key="5">
    <source>
        <dbReference type="ARBA" id="ARBA00022801"/>
    </source>
</evidence>
<accession>A0AAE4LM46</accession>
<comment type="catalytic activity">
    <reaction evidence="1">
        <text>Hydrolysis of terminal non-reducing beta-D-galactose residues in beta-D-galactosides.</text>
        <dbReference type="EC" id="3.2.1.23"/>
    </reaction>
</comment>
<dbReference type="InterPro" id="IPR004199">
    <property type="entry name" value="B-gal_small/dom_5"/>
</dbReference>
<dbReference type="GO" id="GO:0004565">
    <property type="term" value="F:beta-galactosidase activity"/>
    <property type="evidence" value="ECO:0007669"/>
    <property type="project" value="UniProtKB-EC"/>
</dbReference>
<protein>
    <recommendedName>
        <fullName evidence="4">beta-galactosidase</fullName>
        <ecNumber evidence="4">3.2.1.23</ecNumber>
    </recommendedName>
</protein>
<dbReference type="InterPro" id="IPR032312">
    <property type="entry name" value="LacZ_4"/>
</dbReference>
<comment type="caution">
    <text evidence="9">The sequence shown here is derived from an EMBL/GenBank/DDBJ whole genome shotgun (WGS) entry which is preliminary data.</text>
</comment>
<evidence type="ECO:0000256" key="1">
    <source>
        <dbReference type="ARBA" id="ARBA00001412"/>
    </source>
</evidence>
<evidence type="ECO:0000256" key="6">
    <source>
        <dbReference type="ARBA" id="ARBA00022837"/>
    </source>
</evidence>
<dbReference type="InterPro" id="IPR014718">
    <property type="entry name" value="GH-type_carb-bd"/>
</dbReference>
<dbReference type="AlphaFoldDB" id="A0AAE4LM46"/>
<dbReference type="PANTHER" id="PTHR46323">
    <property type="entry name" value="BETA-GALACTOSIDASE"/>
    <property type="match status" value="1"/>
</dbReference>
<keyword evidence="7" id="KW-0326">Glycosidase</keyword>
<dbReference type="InterPro" id="IPR011013">
    <property type="entry name" value="Gal_mutarotase_sf_dom"/>
</dbReference>
<evidence type="ECO:0000256" key="4">
    <source>
        <dbReference type="ARBA" id="ARBA00012756"/>
    </source>
</evidence>
<gene>
    <name evidence="9" type="ORF">RVH17_10500</name>
</gene>
<evidence type="ECO:0000256" key="3">
    <source>
        <dbReference type="ARBA" id="ARBA00011245"/>
    </source>
</evidence>
<dbReference type="EMBL" id="JAWDES010000005">
    <property type="protein sequence ID" value="MDU0260526.1"/>
    <property type="molecule type" value="Genomic_DNA"/>
</dbReference>
<keyword evidence="6" id="KW-0106">Calcium</keyword>
<proteinExistence type="predicted"/>
<keyword evidence="5" id="KW-0378">Hydrolase</keyword>
<dbReference type="Pfam" id="PF02929">
    <property type="entry name" value="Bgal_small_N"/>
    <property type="match status" value="1"/>
</dbReference>
<name>A0AAE4LM46_9BACT</name>
<dbReference type="InterPro" id="IPR050347">
    <property type="entry name" value="Bact_Beta-galactosidase"/>
</dbReference>
<dbReference type="SUPFAM" id="SSF74650">
    <property type="entry name" value="Galactose mutarotase-like"/>
    <property type="match status" value="1"/>
</dbReference>
<evidence type="ECO:0000259" key="8">
    <source>
        <dbReference type="SMART" id="SM01038"/>
    </source>
</evidence>
<dbReference type="Gene3D" id="2.70.98.10">
    <property type="match status" value="1"/>
</dbReference>
<dbReference type="SMART" id="SM01038">
    <property type="entry name" value="Bgal_small_N"/>
    <property type="match status" value="1"/>
</dbReference>
<dbReference type="Gene3D" id="2.60.40.10">
    <property type="entry name" value="Immunoglobulins"/>
    <property type="match status" value="1"/>
</dbReference>
<sequence>MWRPPYSRSPASNLRPICRARRFWAYGGDFGSRENHDANFNINGIINPDRSLKPAAAEAKHVFQPLEIAQPRPGEDFFTIRNRNFFVSTDEYVFEWRITSSMGATLGSGTFEVPRTEAGACTECRVGYKAPRPESGVDYWLDIVYRLKEDKPYALRGFEAGRYQFALPAAAPVRAAAARSAVVSRTERSVTLTAGSVTATVDAATGYLSGYAVRGCELMRSPLVPNFWRASTDNDRRGWRTRERMGAWRTMPERLKLESLNAADGAVTAVVCGGGVRLALRYRLAADGELAVSYDLRIADTLPEPRRIGLQALWSGVLDRYVYCGRGPGENYADRKEGSLFGVYSGNTADFSPAYIYPQECGNRCDVRYLQLAGKGGGVVFAGRQPLCVSVWPCTQEALDAAEHTHEIVRLDDAWLVNVDCAQAGVGGTDSWSVKSRPSEAYRLLEKHYGYEFVIAPAGTPADAARTSRRVAYKNE</sequence>
<feature type="domain" description="Beta galactosidase small chain/" evidence="8">
    <location>
        <begin position="191"/>
        <end position="456"/>
    </location>
</feature>
<organism evidence="9 10">
    <name type="scientific">Alistipes finegoldii</name>
    <dbReference type="NCBI Taxonomy" id="214856"/>
    <lineage>
        <taxon>Bacteria</taxon>
        <taxon>Pseudomonadati</taxon>
        <taxon>Bacteroidota</taxon>
        <taxon>Bacteroidia</taxon>
        <taxon>Bacteroidales</taxon>
        <taxon>Rikenellaceae</taxon>
        <taxon>Alistipes</taxon>
    </lineage>
</organism>
<dbReference type="GO" id="GO:0009341">
    <property type="term" value="C:beta-galactosidase complex"/>
    <property type="evidence" value="ECO:0007669"/>
    <property type="project" value="InterPro"/>
</dbReference>
<comment type="subunit">
    <text evidence="3">Monomer.</text>
</comment>
<evidence type="ECO:0000313" key="10">
    <source>
        <dbReference type="Proteomes" id="UP001181347"/>
    </source>
</evidence>
<comment type="cofactor">
    <cofactor evidence="2">
        <name>Ca(2+)</name>
        <dbReference type="ChEBI" id="CHEBI:29108"/>
    </cofactor>
</comment>
<dbReference type="InterPro" id="IPR006103">
    <property type="entry name" value="Glyco_hydro_2_cat"/>
</dbReference>
<dbReference type="SUPFAM" id="SSF49303">
    <property type="entry name" value="beta-Galactosidase/glucuronidase domain"/>
    <property type="match status" value="1"/>
</dbReference>
<dbReference type="Pfam" id="PF02836">
    <property type="entry name" value="Glyco_hydro_2_C"/>
    <property type="match status" value="1"/>
</dbReference>
<dbReference type="Gene3D" id="3.20.20.80">
    <property type="entry name" value="Glycosidases"/>
    <property type="match status" value="1"/>
</dbReference>
<evidence type="ECO:0000256" key="2">
    <source>
        <dbReference type="ARBA" id="ARBA00001913"/>
    </source>
</evidence>